<evidence type="ECO:0000256" key="2">
    <source>
        <dbReference type="ARBA" id="ARBA00022448"/>
    </source>
</evidence>
<dbReference type="PROSITE" id="PS52016">
    <property type="entry name" value="TONB_DEPENDENT_REC_3"/>
    <property type="match status" value="1"/>
</dbReference>
<dbReference type="InterPro" id="IPR023997">
    <property type="entry name" value="TonB-dep_OMP_SusC/RagA_CS"/>
</dbReference>
<keyword evidence="10" id="KW-1185">Reference proteome</keyword>
<dbReference type="InterPro" id="IPR023996">
    <property type="entry name" value="TonB-dep_OMP_SusC/RagA"/>
</dbReference>
<dbReference type="Pfam" id="PF13715">
    <property type="entry name" value="CarbopepD_reg_2"/>
    <property type="match status" value="1"/>
</dbReference>
<dbReference type="InterPro" id="IPR037066">
    <property type="entry name" value="Plug_dom_sf"/>
</dbReference>
<keyword evidence="2 7" id="KW-0813">Transport</keyword>
<dbReference type="InterPro" id="IPR008969">
    <property type="entry name" value="CarboxyPept-like_regulatory"/>
</dbReference>
<proteinExistence type="inferred from homology"/>
<reference evidence="9 10" key="2">
    <citation type="journal article" date="2011" name="Stand. Genomic Sci.">
        <title>Complete genome sequence of Bacteroides helcogenes type strain (P 36-108).</title>
        <authorList>
            <person name="Pati A."/>
            <person name="Gronow S."/>
            <person name="Zeytun A."/>
            <person name="Lapidus A."/>
            <person name="Nolan M."/>
            <person name="Hammon N."/>
            <person name="Deshpande S."/>
            <person name="Cheng J.F."/>
            <person name="Tapia R."/>
            <person name="Han C."/>
            <person name="Goodwin L."/>
            <person name="Pitluck S."/>
            <person name="Liolios K."/>
            <person name="Pagani I."/>
            <person name="Ivanova N."/>
            <person name="Mavromatis K."/>
            <person name="Chen A."/>
            <person name="Palaniappan K."/>
            <person name="Land M."/>
            <person name="Hauser L."/>
            <person name="Chang Y.J."/>
            <person name="Jeffries C.D."/>
            <person name="Detter J.C."/>
            <person name="Brambilla E."/>
            <person name="Rohde M."/>
            <person name="Goker M."/>
            <person name="Woyke T."/>
            <person name="Bristow J."/>
            <person name="Eisen J.A."/>
            <person name="Markowitz V."/>
            <person name="Hugenholtz P."/>
            <person name="Kyrpides N.C."/>
            <person name="Klenk H.P."/>
            <person name="Lucas S."/>
        </authorList>
    </citation>
    <scope>NUCLEOTIDE SEQUENCE [LARGE SCALE GENOMIC DNA]</scope>
    <source>
        <strain evidence="10">ATCC 35417 / DSM 20613 / JCM 6297 / CCUG 15421 / P 36-108</strain>
    </source>
</reference>
<evidence type="ECO:0000313" key="9">
    <source>
        <dbReference type="EMBL" id="ADV43287.1"/>
    </source>
</evidence>
<name>E6STY6_BACT6</name>
<evidence type="ECO:0000313" key="10">
    <source>
        <dbReference type="Proteomes" id="UP000008630"/>
    </source>
</evidence>
<dbReference type="eggNOG" id="COG4206">
    <property type="taxonomic scope" value="Bacteria"/>
</dbReference>
<dbReference type="SUPFAM" id="SSF56935">
    <property type="entry name" value="Porins"/>
    <property type="match status" value="1"/>
</dbReference>
<dbReference type="Pfam" id="PF07715">
    <property type="entry name" value="Plug"/>
    <property type="match status" value="1"/>
</dbReference>
<feature type="domain" description="TonB-dependent receptor plug" evidence="8">
    <location>
        <begin position="119"/>
        <end position="228"/>
    </location>
</feature>
<gene>
    <name evidence="9" type="ordered locus">Bache_1279</name>
</gene>
<evidence type="ECO:0000256" key="5">
    <source>
        <dbReference type="ARBA" id="ARBA00023136"/>
    </source>
</evidence>
<evidence type="ECO:0000256" key="4">
    <source>
        <dbReference type="ARBA" id="ARBA00022692"/>
    </source>
</evidence>
<reference key="1">
    <citation type="submission" date="2010-11" db="EMBL/GenBank/DDBJ databases">
        <title>The complete genome of Bacteroides helcogenes P 36-108.</title>
        <authorList>
            <consortium name="US DOE Joint Genome Institute (JGI-PGF)"/>
            <person name="Lucas S."/>
            <person name="Copeland A."/>
            <person name="Lapidus A."/>
            <person name="Bruce D."/>
            <person name="Goodwin L."/>
            <person name="Pitluck S."/>
            <person name="Kyrpides N."/>
            <person name="Mavromatis K."/>
            <person name="Ivanova N."/>
            <person name="Zeytun A."/>
            <person name="Brettin T."/>
            <person name="Detter J.C."/>
            <person name="Tapia R."/>
            <person name="Han C."/>
            <person name="Land M."/>
            <person name="Hauser L."/>
            <person name="Markowitz V."/>
            <person name="Cheng J.-F."/>
            <person name="Hugenholtz P."/>
            <person name="Woyke T."/>
            <person name="Wu D."/>
            <person name="Gronow S."/>
            <person name="Wellnitz S."/>
            <person name="Brambilla E."/>
            <person name="Klenk H.-P."/>
            <person name="Eisen J.A."/>
        </authorList>
    </citation>
    <scope>NUCLEOTIDE SEQUENCE</scope>
    <source>
        <strain>P 36-108</strain>
    </source>
</reference>
<dbReference type="EMBL" id="CP002352">
    <property type="protein sequence ID" value="ADV43287.1"/>
    <property type="molecule type" value="Genomic_DNA"/>
</dbReference>
<keyword evidence="9" id="KW-0675">Receptor</keyword>
<keyword evidence="4 7" id="KW-0812">Transmembrane</keyword>
<organism evidence="9 10">
    <name type="scientific">Bacteroides helcogenes (strain ATCC 35417 / DSM 20613 / JCM 6297 / CCUG 15421 / P 36-108)</name>
    <dbReference type="NCBI Taxonomy" id="693979"/>
    <lineage>
        <taxon>Bacteria</taxon>
        <taxon>Pseudomonadati</taxon>
        <taxon>Bacteroidota</taxon>
        <taxon>Bacteroidia</taxon>
        <taxon>Bacteroidales</taxon>
        <taxon>Bacteroidaceae</taxon>
        <taxon>Bacteroides</taxon>
    </lineage>
</organism>
<dbReference type="InterPro" id="IPR012910">
    <property type="entry name" value="Plug_dom"/>
</dbReference>
<dbReference type="InterPro" id="IPR036942">
    <property type="entry name" value="Beta-barrel_TonB_sf"/>
</dbReference>
<dbReference type="NCBIfam" id="TIGR04057">
    <property type="entry name" value="SusC_RagA_signa"/>
    <property type="match status" value="1"/>
</dbReference>
<evidence type="ECO:0000256" key="7">
    <source>
        <dbReference type="PROSITE-ProRule" id="PRU01360"/>
    </source>
</evidence>
<evidence type="ECO:0000259" key="8">
    <source>
        <dbReference type="Pfam" id="PF07715"/>
    </source>
</evidence>
<accession>E6STY6</accession>
<evidence type="ECO:0000256" key="6">
    <source>
        <dbReference type="ARBA" id="ARBA00023237"/>
    </source>
</evidence>
<keyword evidence="3 7" id="KW-1134">Transmembrane beta strand</keyword>
<dbReference type="Gene3D" id="2.40.170.20">
    <property type="entry name" value="TonB-dependent receptor, beta-barrel domain"/>
    <property type="match status" value="1"/>
</dbReference>
<dbReference type="HOGENOM" id="CLU_004317_0_1_10"/>
<dbReference type="STRING" id="693979.Bache_1279"/>
<dbReference type="OrthoDB" id="668629at2"/>
<sequence length="1013" mass="113301">MFMKSIIFYALFLFLFNQHLSAQRFVVKGIVSELETGEKLPGVVITPLGDLTNGVISDIDGNFEIELSHDVRNLSFSHIGFQQKKASVYPDMPILEVVMEPSEEVLGEIVITGYTVQSKDKVSGSISKLEGQNIGKLPVASVDQVLQGRISGLYVASASGLPGTPGRVTIRGIGSLQGGNTNPLYIVDGVPIESASFAGLNPEDFESFSILKDAASSAQYGSRAANGVIVITTKRGQTNANNKPRGYYQGQIGFSKVNDSKWDMMNAEQRLQFEEILQDPAFPGWLYSRHNKYTTDGALKTEQDYAIGDQYLDNLRKSDNNLKMKILRMAFNQSHHLSVSGGSNNVTYYLSGGYYQQNGVIHNSGIKRYTLRSNLQYSSCKLKIGLNIGVGYADMKVTEGDFDVSETNPTAALYLSLPYEKLYHNDGSLATGINKYGANALSMFDDIERRTGQIKSTVSANIEYRLTEELKLTGTAGIDFQQFHKTCYTRPDSYLGRLVDPGRQGCYEDHYINKVGFIATGGISYRKSLNKLHEIEANLLTEINQNQYSSSGFVGYGLVSGIENTPAGITPGTPYNSFIPLLKGNRSRNRLFSQIVLFRYSYDNKYTLSVSLRNDNSSQVPIANRNQTFYAFGGNWDISKEKFMSGNGFIDILRLRCSYGRVGNASGFDSDFGYKGLVGAGIYGGKSALVPVYFANPNYNWELSYMGNIGINFELLKKRIWGEIDIYNRITSNLFVKRRLSYTSGLKSIAANAGKVRNRGIECNIGGAIIRQKDFSLNLGFNVAYNRNTIVSLSGEDEFVTEEYSINRVGWPIGQFYMVRWAGVDSANGAPMYLDSKGAITYTYNPDDAVVVKGSYDPPTKGGATLDVRYRNFELSTLFSFIHGMYRLNTAQFYKTSADKNHRQYNQSIDMLNIWKRPGDVTDHPAASFSRYMTDRELQNADYIKLRNVMLSYQYPLTDKAKRCIRELRLFVQGQNLITWTKFKAFDPEDDNNWYQYEYPMPQTVMAGVNITF</sequence>
<dbReference type="GO" id="GO:0009279">
    <property type="term" value="C:cell outer membrane"/>
    <property type="evidence" value="ECO:0007669"/>
    <property type="project" value="UniProtKB-SubCell"/>
</dbReference>
<comment type="similarity">
    <text evidence="7">Belongs to the TonB-dependent receptor family.</text>
</comment>
<dbReference type="KEGG" id="bhl:Bache_1279"/>
<evidence type="ECO:0000256" key="3">
    <source>
        <dbReference type="ARBA" id="ARBA00022452"/>
    </source>
</evidence>
<evidence type="ECO:0000256" key="1">
    <source>
        <dbReference type="ARBA" id="ARBA00004571"/>
    </source>
</evidence>
<dbReference type="AlphaFoldDB" id="E6STY6"/>
<comment type="subcellular location">
    <subcellularLocation>
        <location evidence="1 7">Cell outer membrane</location>
        <topology evidence="1 7">Multi-pass membrane protein</topology>
    </subcellularLocation>
</comment>
<dbReference type="Proteomes" id="UP000008630">
    <property type="component" value="Chromosome"/>
</dbReference>
<keyword evidence="5 7" id="KW-0472">Membrane</keyword>
<dbReference type="NCBIfam" id="TIGR04056">
    <property type="entry name" value="OMP_RagA_SusC"/>
    <property type="match status" value="1"/>
</dbReference>
<dbReference type="Gene3D" id="2.170.130.10">
    <property type="entry name" value="TonB-dependent receptor, plug domain"/>
    <property type="match status" value="1"/>
</dbReference>
<dbReference type="InterPro" id="IPR039426">
    <property type="entry name" value="TonB-dep_rcpt-like"/>
</dbReference>
<dbReference type="SUPFAM" id="SSF49464">
    <property type="entry name" value="Carboxypeptidase regulatory domain-like"/>
    <property type="match status" value="1"/>
</dbReference>
<keyword evidence="6 7" id="KW-0998">Cell outer membrane</keyword>
<protein>
    <submittedName>
        <fullName evidence="9">TonB-dependent receptor plug</fullName>
    </submittedName>
</protein>